<keyword evidence="1" id="KW-0863">Zinc-finger</keyword>
<dbReference type="PROSITE" id="PS50119">
    <property type="entry name" value="ZF_BBOX"/>
    <property type="match status" value="1"/>
</dbReference>
<dbReference type="Proteomes" id="UP000507470">
    <property type="component" value="Unassembled WGS sequence"/>
</dbReference>
<dbReference type="PANTHER" id="PTHR25462:SF296">
    <property type="entry name" value="MEIOTIC P26, ISOFORM F"/>
    <property type="match status" value="1"/>
</dbReference>
<accession>A0A6J8ET84</accession>
<dbReference type="SMART" id="SM00336">
    <property type="entry name" value="BBOX"/>
    <property type="match status" value="1"/>
</dbReference>
<dbReference type="Pfam" id="PF22586">
    <property type="entry name" value="ANCHR-like_BBOX"/>
    <property type="match status" value="1"/>
</dbReference>
<evidence type="ECO:0000313" key="4">
    <source>
        <dbReference type="Proteomes" id="UP000507470"/>
    </source>
</evidence>
<dbReference type="GO" id="GO:0008270">
    <property type="term" value="F:zinc ion binding"/>
    <property type="evidence" value="ECO:0007669"/>
    <property type="project" value="UniProtKB-KW"/>
</dbReference>
<keyword evidence="1" id="KW-0479">Metal-binding</keyword>
<keyword evidence="4" id="KW-1185">Reference proteome</keyword>
<name>A0A6J8ET84_MYTCO</name>
<proteinExistence type="predicted"/>
<sequence length="249" mass="28262">MASPVPICDICMTDNITKPASVWCSECEEAICNDCERQHDRMGLTKNHKTIQVKEYQNLPSSVAAIKQKCIGHSLKFDFHCVIHDEPCCVSCVAEKHGTCRKLKPLSEVVEGVKSSAAFADLEDRAKDISALIGDLVTKKQNDRACFGVQKNKIISEVQNVRTAIDNHLIKLEKDLLYKLDNMEKKHNGDIDNFIEKLSDMRKKVEKICVDLEKTRQHASNFQAFLSIHEWNKKIEIEEKIGCLYKPTS</sequence>
<protein>
    <recommendedName>
        <fullName evidence="2">B box-type domain-containing protein</fullName>
    </recommendedName>
</protein>
<dbReference type="InterPro" id="IPR047153">
    <property type="entry name" value="TRIM45/56/19-like"/>
</dbReference>
<organism evidence="3 4">
    <name type="scientific">Mytilus coruscus</name>
    <name type="common">Sea mussel</name>
    <dbReference type="NCBI Taxonomy" id="42192"/>
    <lineage>
        <taxon>Eukaryota</taxon>
        <taxon>Metazoa</taxon>
        <taxon>Spiralia</taxon>
        <taxon>Lophotrochozoa</taxon>
        <taxon>Mollusca</taxon>
        <taxon>Bivalvia</taxon>
        <taxon>Autobranchia</taxon>
        <taxon>Pteriomorphia</taxon>
        <taxon>Mytilida</taxon>
        <taxon>Mytiloidea</taxon>
        <taxon>Mytilidae</taxon>
        <taxon>Mytilinae</taxon>
        <taxon>Mytilus</taxon>
    </lineage>
</organism>
<dbReference type="CDD" id="cd19757">
    <property type="entry name" value="Bbox1"/>
    <property type="match status" value="1"/>
</dbReference>
<keyword evidence="1" id="KW-0862">Zinc</keyword>
<dbReference type="InterPro" id="IPR000315">
    <property type="entry name" value="Znf_B-box"/>
</dbReference>
<dbReference type="PANTHER" id="PTHR25462">
    <property type="entry name" value="BONUS, ISOFORM C-RELATED"/>
    <property type="match status" value="1"/>
</dbReference>
<evidence type="ECO:0000313" key="3">
    <source>
        <dbReference type="EMBL" id="CAC5423758.1"/>
    </source>
</evidence>
<dbReference type="OrthoDB" id="10066958at2759"/>
<evidence type="ECO:0000256" key="1">
    <source>
        <dbReference type="PROSITE-ProRule" id="PRU00024"/>
    </source>
</evidence>
<dbReference type="Gene3D" id="3.30.160.60">
    <property type="entry name" value="Classic Zinc Finger"/>
    <property type="match status" value="1"/>
</dbReference>
<gene>
    <name evidence="3" type="ORF">MCOR_55728</name>
</gene>
<evidence type="ECO:0000259" key="2">
    <source>
        <dbReference type="PROSITE" id="PS50119"/>
    </source>
</evidence>
<reference evidence="3 4" key="1">
    <citation type="submission" date="2020-06" db="EMBL/GenBank/DDBJ databases">
        <authorList>
            <person name="Li R."/>
            <person name="Bekaert M."/>
        </authorList>
    </citation>
    <scope>NUCLEOTIDE SEQUENCE [LARGE SCALE GENOMIC DNA]</scope>
    <source>
        <strain evidence="4">wild</strain>
    </source>
</reference>
<dbReference type="AlphaFoldDB" id="A0A6J8ET84"/>
<feature type="domain" description="B box-type" evidence="2">
    <location>
        <begin position="3"/>
        <end position="53"/>
    </location>
</feature>
<dbReference type="EMBL" id="CACVKT020009852">
    <property type="protein sequence ID" value="CAC5423758.1"/>
    <property type="molecule type" value="Genomic_DNA"/>
</dbReference>